<accession>A0A4Y9ZAW2</accession>
<keyword evidence="3" id="KW-1185">Reference proteome</keyword>
<gene>
    <name evidence="2" type="ORF">EVG20_g1009</name>
</gene>
<evidence type="ECO:0000313" key="2">
    <source>
        <dbReference type="EMBL" id="TFY71986.1"/>
    </source>
</evidence>
<evidence type="ECO:0000313" key="3">
    <source>
        <dbReference type="Proteomes" id="UP000298327"/>
    </source>
</evidence>
<sequence>MAPKRELSFGDVNGRPPNKAERPEKRVKSGLPEISTGGSDILRQLLDMTTHDFSSPRALTERFDEIAALLLQRMVLVCQTNSPTEPEPKKSEEYEILELEFYLRMGDHHEDPYTHGSDEQRLSGRWYFHRAGRNTASQTSSKTTLPGYRGGSRKGLDLTFGAPSSLAVVDEGTTSRFFKAAQPLDTNETTASHTHGGILLRSIRRISDSHVVSGPSLLVDEILRVSRASSLAQLVQMKWDNNISGFSSMVSGKATSSLFLRPADLHEDQISRLPPIYKSPRIGLDLSNPAVQLSASDPRVVFMPKNYRYFTRPHLLTANGRGQTFLGVYQSYLDTGKFNGDKERLLAEIVKLTGLTAQSVSKYETQYQLGRTSGNLKPFVGSGGKGASASPMSFLKMIGSAHTFLKI</sequence>
<feature type="compositionally biased region" description="Basic and acidic residues" evidence="1">
    <location>
        <begin position="18"/>
        <end position="27"/>
    </location>
</feature>
<dbReference type="STRING" id="205917.A0A4Y9ZAW2"/>
<protein>
    <submittedName>
        <fullName evidence="2">Uncharacterized protein</fullName>
    </submittedName>
</protein>
<dbReference type="OrthoDB" id="16851at2759"/>
<organism evidence="2 3">
    <name type="scientific">Dentipellis fragilis</name>
    <dbReference type="NCBI Taxonomy" id="205917"/>
    <lineage>
        <taxon>Eukaryota</taxon>
        <taxon>Fungi</taxon>
        <taxon>Dikarya</taxon>
        <taxon>Basidiomycota</taxon>
        <taxon>Agaricomycotina</taxon>
        <taxon>Agaricomycetes</taxon>
        <taxon>Russulales</taxon>
        <taxon>Hericiaceae</taxon>
        <taxon>Dentipellis</taxon>
    </lineage>
</organism>
<comment type="caution">
    <text evidence="2">The sequence shown here is derived from an EMBL/GenBank/DDBJ whole genome shotgun (WGS) entry which is preliminary data.</text>
</comment>
<evidence type="ECO:0000256" key="1">
    <source>
        <dbReference type="SAM" id="MobiDB-lite"/>
    </source>
</evidence>
<name>A0A4Y9ZAW2_9AGAM</name>
<reference evidence="2 3" key="1">
    <citation type="submission" date="2019-02" db="EMBL/GenBank/DDBJ databases">
        <title>Genome sequencing of the rare red list fungi Dentipellis fragilis.</title>
        <authorList>
            <person name="Buettner E."/>
            <person name="Kellner H."/>
        </authorList>
    </citation>
    <scope>NUCLEOTIDE SEQUENCE [LARGE SCALE GENOMIC DNA]</scope>
    <source>
        <strain evidence="2 3">DSM 105465</strain>
    </source>
</reference>
<dbReference type="AlphaFoldDB" id="A0A4Y9ZAW2"/>
<dbReference type="Proteomes" id="UP000298327">
    <property type="component" value="Unassembled WGS sequence"/>
</dbReference>
<dbReference type="EMBL" id="SEOQ01000029">
    <property type="protein sequence ID" value="TFY71986.1"/>
    <property type="molecule type" value="Genomic_DNA"/>
</dbReference>
<proteinExistence type="predicted"/>
<feature type="region of interest" description="Disordered" evidence="1">
    <location>
        <begin position="1"/>
        <end position="34"/>
    </location>
</feature>